<organism evidence="2 3">
    <name type="scientific">Enhygromyxa salina</name>
    <dbReference type="NCBI Taxonomy" id="215803"/>
    <lineage>
        <taxon>Bacteria</taxon>
        <taxon>Pseudomonadati</taxon>
        <taxon>Myxococcota</taxon>
        <taxon>Polyangia</taxon>
        <taxon>Nannocystales</taxon>
        <taxon>Nannocystaceae</taxon>
        <taxon>Enhygromyxa</taxon>
    </lineage>
</organism>
<reference evidence="2 3" key="1">
    <citation type="submission" date="2018-03" db="EMBL/GenBank/DDBJ databases">
        <title>Draft Genome Sequences of the Obligatory Marine Myxobacteria Enhygromyxa salina SWB005.</title>
        <authorList>
            <person name="Poehlein A."/>
            <person name="Moghaddam J.A."/>
            <person name="Harms H."/>
            <person name="Alanjari M."/>
            <person name="Koenig G.M."/>
            <person name="Daniel R."/>
            <person name="Schaeberle T.F."/>
        </authorList>
    </citation>
    <scope>NUCLEOTIDE SEQUENCE [LARGE SCALE GENOMIC DNA]</scope>
    <source>
        <strain evidence="2 3">SWB005</strain>
    </source>
</reference>
<evidence type="ECO:0000256" key="1">
    <source>
        <dbReference type="SAM" id="MobiDB-lite"/>
    </source>
</evidence>
<proteinExistence type="predicted"/>
<protein>
    <submittedName>
        <fullName evidence="2">Uncharacterized protein</fullName>
    </submittedName>
</protein>
<sequence>MQICEMIDVLIDGIRALDHDREFRALTEHVAVTSPIAIELLAYEHLTSPGQQARRVAGVQLRVVHEFASKLRWLEGLSTDPSVDPGVRVGLAAVLRNLCADAELLPIIDSEAAALLEPASLFHALLSQLRPWIPPRVLPLEPDSVLELLALGIPDYLHPLVRQRFEGLWELFHRLRQLPAAKLSLTPGQAKLDDDRLVRLIESAQRSEAACPPAPRWSTPSWVTPWLGESPTDSGRYTRRRDLRG</sequence>
<name>A0A2S9XXT0_9BACT</name>
<dbReference type="AlphaFoldDB" id="A0A2S9XXT0"/>
<evidence type="ECO:0000313" key="2">
    <source>
        <dbReference type="EMBL" id="PRP97531.1"/>
    </source>
</evidence>
<dbReference type="Proteomes" id="UP000237968">
    <property type="component" value="Unassembled WGS sequence"/>
</dbReference>
<comment type="caution">
    <text evidence="2">The sequence shown here is derived from an EMBL/GenBank/DDBJ whole genome shotgun (WGS) entry which is preliminary data.</text>
</comment>
<accession>A0A2S9XXT0</accession>
<gene>
    <name evidence="2" type="ORF">ENSA5_33280</name>
</gene>
<dbReference type="EMBL" id="PVNK01000153">
    <property type="protein sequence ID" value="PRP97531.1"/>
    <property type="molecule type" value="Genomic_DNA"/>
</dbReference>
<keyword evidence="3" id="KW-1185">Reference proteome</keyword>
<feature type="region of interest" description="Disordered" evidence="1">
    <location>
        <begin position="211"/>
        <end position="245"/>
    </location>
</feature>
<evidence type="ECO:0000313" key="3">
    <source>
        <dbReference type="Proteomes" id="UP000237968"/>
    </source>
</evidence>